<gene>
    <name evidence="2" type="ORF">BIW11_03626</name>
</gene>
<feature type="compositionally biased region" description="Polar residues" evidence="1">
    <location>
        <begin position="86"/>
        <end position="97"/>
    </location>
</feature>
<feature type="region of interest" description="Disordered" evidence="1">
    <location>
        <begin position="1"/>
        <end position="178"/>
    </location>
</feature>
<feature type="compositionally biased region" description="Polar residues" evidence="1">
    <location>
        <begin position="134"/>
        <end position="150"/>
    </location>
</feature>
<accession>A0A1V9XIE9</accession>
<proteinExistence type="predicted"/>
<protein>
    <submittedName>
        <fullName evidence="2">Uncharacterized protein</fullName>
    </submittedName>
</protein>
<sequence length="291" mass="30397">MAAGPPSSANAPHPAHGHTSLQGGAIGAPLQSSTAASHGQPQSQQTQHQHSQQPTTLPSSQQDQPPQLPRRSQQMATAPRTDSRSARQANGVTSPRRQVSKAVTGVNTHGAVAPTPTKASSPLVTPGQRKCHQSEQSGRGSTGHNPSLVDQQGGLGTKARGGSLGHGVPKNGGSARYLASSDNSVQGVTSVSNSSASAANIPTALGKDLAVRVEEVLREMKNIPPLLPLIDDGNSIERVRDREWDKEKLDSRVVQTETQARADHPIPLLSHQNVVSQTALPAVPSIRPFST</sequence>
<dbReference type="EMBL" id="MNPL01010320">
    <property type="protein sequence ID" value="OQR73206.1"/>
    <property type="molecule type" value="Genomic_DNA"/>
</dbReference>
<reference evidence="2 3" key="1">
    <citation type="journal article" date="2017" name="Gigascience">
        <title>Draft genome of the honey bee ectoparasitic mite, Tropilaelaps mercedesae, is shaped by the parasitic life history.</title>
        <authorList>
            <person name="Dong X."/>
            <person name="Armstrong S.D."/>
            <person name="Xia D."/>
            <person name="Makepeace B.L."/>
            <person name="Darby A.C."/>
            <person name="Kadowaki T."/>
        </authorList>
    </citation>
    <scope>NUCLEOTIDE SEQUENCE [LARGE SCALE GENOMIC DNA]</scope>
    <source>
        <strain evidence="2">Wuxi-XJTLU</strain>
    </source>
</reference>
<evidence type="ECO:0000313" key="3">
    <source>
        <dbReference type="Proteomes" id="UP000192247"/>
    </source>
</evidence>
<name>A0A1V9XIE9_9ACAR</name>
<dbReference type="Proteomes" id="UP000192247">
    <property type="component" value="Unassembled WGS sequence"/>
</dbReference>
<keyword evidence="3" id="KW-1185">Reference proteome</keyword>
<dbReference type="AlphaFoldDB" id="A0A1V9XIE9"/>
<feature type="compositionally biased region" description="Polar residues" evidence="1">
    <location>
        <begin position="30"/>
        <end position="39"/>
    </location>
</feature>
<comment type="caution">
    <text evidence="2">The sequence shown here is derived from an EMBL/GenBank/DDBJ whole genome shotgun (WGS) entry which is preliminary data.</text>
</comment>
<feature type="compositionally biased region" description="Low complexity" evidence="1">
    <location>
        <begin position="40"/>
        <end position="74"/>
    </location>
</feature>
<evidence type="ECO:0000313" key="2">
    <source>
        <dbReference type="EMBL" id="OQR73206.1"/>
    </source>
</evidence>
<evidence type="ECO:0000256" key="1">
    <source>
        <dbReference type="SAM" id="MobiDB-lite"/>
    </source>
</evidence>
<feature type="compositionally biased region" description="Low complexity" evidence="1">
    <location>
        <begin position="1"/>
        <end position="18"/>
    </location>
</feature>
<organism evidence="2 3">
    <name type="scientific">Tropilaelaps mercedesae</name>
    <dbReference type="NCBI Taxonomy" id="418985"/>
    <lineage>
        <taxon>Eukaryota</taxon>
        <taxon>Metazoa</taxon>
        <taxon>Ecdysozoa</taxon>
        <taxon>Arthropoda</taxon>
        <taxon>Chelicerata</taxon>
        <taxon>Arachnida</taxon>
        <taxon>Acari</taxon>
        <taxon>Parasitiformes</taxon>
        <taxon>Mesostigmata</taxon>
        <taxon>Gamasina</taxon>
        <taxon>Dermanyssoidea</taxon>
        <taxon>Laelapidae</taxon>
        <taxon>Tropilaelaps</taxon>
    </lineage>
</organism>
<dbReference type="InParanoid" id="A0A1V9XIE9"/>